<evidence type="ECO:0000259" key="1">
    <source>
        <dbReference type="PROSITE" id="PS50851"/>
    </source>
</evidence>
<dbReference type="GO" id="GO:0005829">
    <property type="term" value="C:cytosol"/>
    <property type="evidence" value="ECO:0007669"/>
    <property type="project" value="TreeGrafter"/>
</dbReference>
<dbReference type="EMBL" id="SKBM01000017">
    <property type="protein sequence ID" value="TCZ57997.1"/>
    <property type="molecule type" value="Genomic_DNA"/>
</dbReference>
<reference evidence="2 3" key="1">
    <citation type="submission" date="2019-03" db="EMBL/GenBank/DDBJ databases">
        <title>Paracraurococcus aquatilis NE82 genome sequence.</title>
        <authorList>
            <person name="Zhao Y."/>
            <person name="Du Z."/>
        </authorList>
    </citation>
    <scope>NUCLEOTIDE SEQUENCE [LARGE SCALE GENOMIC DNA]</scope>
    <source>
        <strain evidence="2 3">NE82</strain>
    </source>
</reference>
<proteinExistence type="predicted"/>
<dbReference type="PANTHER" id="PTHR22617:SF23">
    <property type="entry name" value="CHEMOTAXIS PROTEIN CHEW"/>
    <property type="match status" value="1"/>
</dbReference>
<dbReference type="PANTHER" id="PTHR22617">
    <property type="entry name" value="CHEMOTAXIS SENSOR HISTIDINE KINASE-RELATED"/>
    <property type="match status" value="1"/>
</dbReference>
<dbReference type="SUPFAM" id="SSF50341">
    <property type="entry name" value="CheW-like"/>
    <property type="match status" value="1"/>
</dbReference>
<feature type="domain" description="CheW-like" evidence="1">
    <location>
        <begin position="14"/>
        <end position="154"/>
    </location>
</feature>
<dbReference type="Gene3D" id="2.30.30.40">
    <property type="entry name" value="SH3 Domains"/>
    <property type="match status" value="1"/>
</dbReference>
<dbReference type="InterPro" id="IPR036061">
    <property type="entry name" value="CheW-like_dom_sf"/>
</dbReference>
<accession>A0A4R4DDQ3</accession>
<keyword evidence="3" id="KW-1185">Reference proteome</keyword>
<dbReference type="GO" id="GO:0007165">
    <property type="term" value="P:signal transduction"/>
    <property type="evidence" value="ECO:0007669"/>
    <property type="project" value="InterPro"/>
</dbReference>
<comment type="caution">
    <text evidence="2">The sequence shown here is derived from an EMBL/GenBank/DDBJ whole genome shotgun (WGS) entry which is preliminary data.</text>
</comment>
<dbReference type="Proteomes" id="UP000295023">
    <property type="component" value="Unassembled WGS sequence"/>
</dbReference>
<sequence length="161" mass="17551">MQSPQRAAAAEAAEHLLLTLTIAGRLCGIPVPRVRDVLANQAIARIPLAPPEVAGALNLRGRIVTALDLRHCLGLPPAEAGVTRMSVVVEQEGELYSLLADSVREVLNVPVEAREELPETLRGTWREHAVAVHRLQDELLIELDTDRLLAVGSRGTGEWRR</sequence>
<dbReference type="InterPro" id="IPR039315">
    <property type="entry name" value="CheW"/>
</dbReference>
<protein>
    <submittedName>
        <fullName evidence="2">Chemotaxis protein CheW</fullName>
    </submittedName>
</protein>
<dbReference type="SMART" id="SM00260">
    <property type="entry name" value="CheW"/>
    <property type="match status" value="1"/>
</dbReference>
<dbReference type="Gene3D" id="2.40.50.180">
    <property type="entry name" value="CheA-289, Domain 4"/>
    <property type="match status" value="1"/>
</dbReference>
<dbReference type="PROSITE" id="PS50851">
    <property type="entry name" value="CHEW"/>
    <property type="match status" value="1"/>
</dbReference>
<dbReference type="Pfam" id="PF01584">
    <property type="entry name" value="CheW"/>
    <property type="match status" value="1"/>
</dbReference>
<evidence type="ECO:0000313" key="3">
    <source>
        <dbReference type="Proteomes" id="UP000295023"/>
    </source>
</evidence>
<name>A0A4R4DDQ3_9PROT</name>
<dbReference type="GO" id="GO:0006935">
    <property type="term" value="P:chemotaxis"/>
    <property type="evidence" value="ECO:0007669"/>
    <property type="project" value="InterPro"/>
</dbReference>
<dbReference type="OrthoDB" id="9794382at2"/>
<organism evidence="2 3">
    <name type="scientific">Roseicella aquatilis</name>
    <dbReference type="NCBI Taxonomy" id="2527868"/>
    <lineage>
        <taxon>Bacteria</taxon>
        <taxon>Pseudomonadati</taxon>
        <taxon>Pseudomonadota</taxon>
        <taxon>Alphaproteobacteria</taxon>
        <taxon>Acetobacterales</taxon>
        <taxon>Roseomonadaceae</taxon>
        <taxon>Roseicella</taxon>
    </lineage>
</organism>
<gene>
    <name evidence="2" type="ORF">EXY23_17575</name>
</gene>
<dbReference type="AlphaFoldDB" id="A0A4R4DDQ3"/>
<dbReference type="InterPro" id="IPR002545">
    <property type="entry name" value="CheW-lke_dom"/>
</dbReference>
<evidence type="ECO:0000313" key="2">
    <source>
        <dbReference type="EMBL" id="TCZ57997.1"/>
    </source>
</evidence>